<dbReference type="OrthoDB" id="9796076at2"/>
<organism evidence="4 5">
    <name type="scientific">Melioribacter roseus (strain DSM 23840 / JCM 17771 / VKM B-2668 / P3M-2)</name>
    <dbReference type="NCBI Taxonomy" id="1191523"/>
    <lineage>
        <taxon>Bacteria</taxon>
        <taxon>Pseudomonadati</taxon>
        <taxon>Ignavibacteriota</taxon>
        <taxon>Ignavibacteria</taxon>
        <taxon>Ignavibacteriales</taxon>
        <taxon>Melioribacteraceae</taxon>
        <taxon>Melioribacter</taxon>
    </lineage>
</organism>
<sequence>MNVQERTYDDIVLIKLDIDRATIKDAEQLKKIFYAKIEQGFKKVIIDLSKVDFIDSTFLGVLVSALKRTINQGGDLKLVGLRQNVRAMFELTRLHRVFEVYTDNNSAINSFK</sequence>
<protein>
    <recommendedName>
        <fullName evidence="2">Anti-sigma factor antagonist</fullName>
    </recommendedName>
</protein>
<dbReference type="EMBL" id="CP003557">
    <property type="protein sequence ID" value="AFN74464.1"/>
    <property type="molecule type" value="Genomic_DNA"/>
</dbReference>
<dbReference type="GO" id="GO:0043856">
    <property type="term" value="F:anti-sigma factor antagonist activity"/>
    <property type="evidence" value="ECO:0007669"/>
    <property type="project" value="InterPro"/>
</dbReference>
<dbReference type="eggNOG" id="COG1366">
    <property type="taxonomic scope" value="Bacteria"/>
</dbReference>
<proteinExistence type="inferred from homology"/>
<dbReference type="Pfam" id="PF01740">
    <property type="entry name" value="STAS"/>
    <property type="match status" value="1"/>
</dbReference>
<evidence type="ECO:0000256" key="2">
    <source>
        <dbReference type="RuleBase" id="RU003749"/>
    </source>
</evidence>
<dbReference type="Proteomes" id="UP000009011">
    <property type="component" value="Chromosome"/>
</dbReference>
<dbReference type="NCBIfam" id="TIGR00377">
    <property type="entry name" value="ant_ant_sig"/>
    <property type="match status" value="1"/>
</dbReference>
<dbReference type="InterPro" id="IPR002645">
    <property type="entry name" value="STAS_dom"/>
</dbReference>
<reference evidence="4 5" key="1">
    <citation type="journal article" date="2013" name="PLoS ONE">
        <title>Genomic analysis of Melioribacter roseus, facultatively anaerobic organotrophic bacterium representing a novel deep lineage within Bacteriodetes/Chlorobi group.</title>
        <authorList>
            <person name="Kadnikov V.V."/>
            <person name="Mardanov A.V."/>
            <person name="Podosokorskaya O.A."/>
            <person name="Gavrilov S.N."/>
            <person name="Kublanov I.V."/>
            <person name="Beletsky A.V."/>
            <person name="Bonch-Osmolovskaya E.A."/>
            <person name="Ravin N.V."/>
        </authorList>
    </citation>
    <scope>NUCLEOTIDE SEQUENCE [LARGE SCALE GENOMIC DNA]</scope>
    <source>
        <strain evidence="5">JCM 17771 / P3M-2</strain>
    </source>
</reference>
<evidence type="ECO:0000259" key="3">
    <source>
        <dbReference type="PROSITE" id="PS50801"/>
    </source>
</evidence>
<dbReference type="RefSeq" id="WP_014855899.1">
    <property type="nucleotide sequence ID" value="NC_018178.1"/>
</dbReference>
<comment type="similarity">
    <text evidence="1 2">Belongs to the anti-sigma-factor antagonist family.</text>
</comment>
<evidence type="ECO:0000256" key="1">
    <source>
        <dbReference type="ARBA" id="ARBA00009013"/>
    </source>
</evidence>
<dbReference type="PANTHER" id="PTHR33495:SF2">
    <property type="entry name" value="ANTI-SIGMA FACTOR ANTAGONIST TM_1081-RELATED"/>
    <property type="match status" value="1"/>
</dbReference>
<dbReference type="InterPro" id="IPR036513">
    <property type="entry name" value="STAS_dom_sf"/>
</dbReference>
<dbReference type="SUPFAM" id="SSF52091">
    <property type="entry name" value="SpoIIaa-like"/>
    <property type="match status" value="1"/>
</dbReference>
<dbReference type="PANTHER" id="PTHR33495">
    <property type="entry name" value="ANTI-SIGMA FACTOR ANTAGONIST TM_1081-RELATED-RELATED"/>
    <property type="match status" value="1"/>
</dbReference>
<dbReference type="PATRIC" id="fig|1191523.3.peg.1305"/>
<gene>
    <name evidence="4" type="ordered locus">MROS_1227</name>
</gene>
<evidence type="ECO:0000313" key="4">
    <source>
        <dbReference type="EMBL" id="AFN74464.1"/>
    </source>
</evidence>
<feature type="domain" description="STAS" evidence="3">
    <location>
        <begin position="25"/>
        <end position="111"/>
    </location>
</feature>
<dbReference type="PROSITE" id="PS50801">
    <property type="entry name" value="STAS"/>
    <property type="match status" value="1"/>
</dbReference>
<dbReference type="AlphaFoldDB" id="I6ZQY2"/>
<dbReference type="HOGENOM" id="CLU_115403_6_2_10"/>
<dbReference type="CDD" id="cd07043">
    <property type="entry name" value="STAS_anti-anti-sigma_factors"/>
    <property type="match status" value="1"/>
</dbReference>
<evidence type="ECO:0000313" key="5">
    <source>
        <dbReference type="Proteomes" id="UP000009011"/>
    </source>
</evidence>
<name>I6ZQY2_MELRP</name>
<dbReference type="InterPro" id="IPR003658">
    <property type="entry name" value="Anti-sigma_ant"/>
</dbReference>
<keyword evidence="5" id="KW-1185">Reference proteome</keyword>
<accession>I6ZQY2</accession>
<dbReference type="KEGG" id="mro:MROS_1227"/>
<dbReference type="STRING" id="1191523.MROS_1227"/>
<dbReference type="Gene3D" id="3.30.750.24">
    <property type="entry name" value="STAS domain"/>
    <property type="match status" value="1"/>
</dbReference>